<dbReference type="EMBL" id="JBJKTR010000003">
    <property type="protein sequence ID" value="KAL3373758.1"/>
    <property type="molecule type" value="Genomic_DNA"/>
</dbReference>
<dbReference type="Proteomes" id="UP001627284">
    <property type="component" value="Unassembled WGS sequence"/>
</dbReference>
<evidence type="ECO:0000256" key="1">
    <source>
        <dbReference type="ARBA" id="ARBA00004906"/>
    </source>
</evidence>
<accession>A0ABD2V1V6</accession>
<dbReference type="InterPro" id="IPR025829">
    <property type="entry name" value="Zn_knuckle_CX2CX3GHX4C"/>
</dbReference>
<dbReference type="Gene3D" id="4.10.60.10">
    <property type="entry name" value="Zinc finger, CCHC-type"/>
    <property type="match status" value="1"/>
</dbReference>
<keyword evidence="3" id="KW-0479">Metal-binding</keyword>
<dbReference type="InterPro" id="IPR013083">
    <property type="entry name" value="Znf_RING/FYVE/PHD"/>
</dbReference>
<dbReference type="PANTHER" id="PTHR15439:SF24">
    <property type="entry name" value="DWNN DOMAIN-CONTAINING PROTEIN"/>
    <property type="match status" value="1"/>
</dbReference>
<evidence type="ECO:0000259" key="7">
    <source>
        <dbReference type="PROSITE" id="PS50158"/>
    </source>
</evidence>
<evidence type="ECO:0000256" key="3">
    <source>
        <dbReference type="ARBA" id="ARBA00022723"/>
    </source>
</evidence>
<dbReference type="PANTHER" id="PTHR15439">
    <property type="entry name" value="RETINOBLASTOMA-BINDING PROTEIN 6"/>
    <property type="match status" value="1"/>
</dbReference>
<dbReference type="SUPFAM" id="SSF57850">
    <property type="entry name" value="RING/U-box"/>
    <property type="match status" value="1"/>
</dbReference>
<dbReference type="GO" id="GO:0016740">
    <property type="term" value="F:transferase activity"/>
    <property type="evidence" value="ECO:0007669"/>
    <property type="project" value="UniProtKB-KW"/>
</dbReference>
<dbReference type="Gene3D" id="3.30.40.10">
    <property type="entry name" value="Zinc/RING finger domain, C3HC4 (zinc finger)"/>
    <property type="match status" value="1"/>
</dbReference>
<dbReference type="InterPro" id="IPR033489">
    <property type="entry name" value="RBBP6"/>
</dbReference>
<name>A0ABD2V1V6_9SOLN</name>
<dbReference type="Pfam" id="PF13696">
    <property type="entry name" value="zf-CCHC_2"/>
    <property type="match status" value="1"/>
</dbReference>
<evidence type="ECO:0000256" key="4">
    <source>
        <dbReference type="ARBA" id="ARBA00022771"/>
    </source>
</evidence>
<dbReference type="AlphaFoldDB" id="A0ABD2V1V6"/>
<gene>
    <name evidence="8" type="ORF">AABB24_005641</name>
</gene>
<proteinExistence type="predicted"/>
<evidence type="ECO:0000313" key="9">
    <source>
        <dbReference type="Proteomes" id="UP001627284"/>
    </source>
</evidence>
<evidence type="ECO:0000256" key="6">
    <source>
        <dbReference type="PROSITE-ProRule" id="PRU00047"/>
    </source>
</evidence>
<dbReference type="PROSITE" id="PS50158">
    <property type="entry name" value="ZF_CCHC"/>
    <property type="match status" value="1"/>
</dbReference>
<protein>
    <recommendedName>
        <fullName evidence="7">CCHC-type domain-containing protein</fullName>
    </recommendedName>
</protein>
<keyword evidence="4 6" id="KW-0863">Zinc-finger</keyword>
<organism evidence="8 9">
    <name type="scientific">Solanum stoloniferum</name>
    <dbReference type="NCBI Taxonomy" id="62892"/>
    <lineage>
        <taxon>Eukaryota</taxon>
        <taxon>Viridiplantae</taxon>
        <taxon>Streptophyta</taxon>
        <taxon>Embryophyta</taxon>
        <taxon>Tracheophyta</taxon>
        <taxon>Spermatophyta</taxon>
        <taxon>Magnoliopsida</taxon>
        <taxon>eudicotyledons</taxon>
        <taxon>Gunneridae</taxon>
        <taxon>Pentapetalae</taxon>
        <taxon>asterids</taxon>
        <taxon>lamiids</taxon>
        <taxon>Solanales</taxon>
        <taxon>Solanaceae</taxon>
        <taxon>Solanoideae</taxon>
        <taxon>Solaneae</taxon>
        <taxon>Solanum</taxon>
    </lineage>
</organism>
<dbReference type="InterPro" id="IPR003613">
    <property type="entry name" value="Ubox_domain"/>
</dbReference>
<dbReference type="InterPro" id="IPR001878">
    <property type="entry name" value="Znf_CCHC"/>
</dbReference>
<sequence>MEWKKPPYGYVCHRCNVPGHYIQHCPTNGDHSYDMKKVKPLPNSMLIAAPSGGSVGVLKTNEAVSSKGVEGLSSTSSSSTKSSFRDIPREFYCPLCKELMKDAVIASKCCFSSFCDKCIRNHIMCNSSCVCGTRNVVVDALLPNITLRKTVNRMLSESSNSSSEHGVSAPLPRVEDMVSAHNTLSFPSEWCSALKVATKTSGESVDELQQKKPCDVDVVNMKWGVAAYYPAHSTFRGQYDETRKAGLKRKREMSIDQFSSVVSC</sequence>
<keyword evidence="5" id="KW-0862">Zinc</keyword>
<comment type="caution">
    <text evidence="8">The sequence shown here is derived from an EMBL/GenBank/DDBJ whole genome shotgun (WGS) entry which is preliminary data.</text>
</comment>
<dbReference type="GO" id="GO:0008270">
    <property type="term" value="F:zinc ion binding"/>
    <property type="evidence" value="ECO:0007669"/>
    <property type="project" value="UniProtKB-KW"/>
</dbReference>
<evidence type="ECO:0000256" key="2">
    <source>
        <dbReference type="ARBA" id="ARBA00022679"/>
    </source>
</evidence>
<feature type="domain" description="CCHC-type" evidence="7">
    <location>
        <begin position="12"/>
        <end position="26"/>
    </location>
</feature>
<keyword evidence="9" id="KW-1185">Reference proteome</keyword>
<dbReference type="Pfam" id="PF04564">
    <property type="entry name" value="U-box"/>
    <property type="match status" value="1"/>
</dbReference>
<evidence type="ECO:0000256" key="5">
    <source>
        <dbReference type="ARBA" id="ARBA00022833"/>
    </source>
</evidence>
<comment type="pathway">
    <text evidence="1">Protein modification; protein ubiquitination.</text>
</comment>
<evidence type="ECO:0000313" key="8">
    <source>
        <dbReference type="EMBL" id="KAL3373758.1"/>
    </source>
</evidence>
<reference evidence="8 9" key="1">
    <citation type="submission" date="2024-05" db="EMBL/GenBank/DDBJ databases">
        <title>De novo assembly of an allotetraploid wild potato.</title>
        <authorList>
            <person name="Hosaka A.J."/>
        </authorList>
    </citation>
    <scope>NUCLEOTIDE SEQUENCE [LARGE SCALE GENOMIC DNA]</scope>
    <source>
        <tissue evidence="8">Young leaves</tissue>
    </source>
</reference>
<keyword evidence="2" id="KW-0808">Transferase</keyword>